<evidence type="ECO:0008006" key="3">
    <source>
        <dbReference type="Google" id="ProtNLM"/>
    </source>
</evidence>
<dbReference type="PANTHER" id="PTHR47027">
    <property type="entry name" value="REVERSE TRANSCRIPTASE DOMAIN-CONTAINING PROTEIN"/>
    <property type="match status" value="1"/>
</dbReference>
<dbReference type="AlphaFoldDB" id="A0ABD3GL81"/>
<name>A0ABD3GL81_9MARC</name>
<dbReference type="Proteomes" id="UP001633002">
    <property type="component" value="Unassembled WGS sequence"/>
</dbReference>
<gene>
    <name evidence="1" type="ORF">R1sor_022909</name>
</gene>
<reference evidence="1 2" key="1">
    <citation type="submission" date="2024-09" db="EMBL/GenBank/DDBJ databases">
        <title>Chromosome-scale assembly of Riccia sorocarpa.</title>
        <authorList>
            <person name="Paukszto L."/>
        </authorList>
    </citation>
    <scope>NUCLEOTIDE SEQUENCE [LARGE SCALE GENOMIC DNA]</scope>
    <source>
        <strain evidence="1">LP-2024</strain>
        <tissue evidence="1">Aerial parts of the thallus</tissue>
    </source>
</reference>
<keyword evidence="2" id="KW-1185">Reference proteome</keyword>
<evidence type="ECO:0000313" key="1">
    <source>
        <dbReference type="EMBL" id="KAL3679953.1"/>
    </source>
</evidence>
<dbReference type="PANTHER" id="PTHR47027:SF23">
    <property type="entry name" value="REVERSE TRANSCRIPTASE DOMAIN-CONTAINING PROTEIN"/>
    <property type="match status" value="1"/>
</dbReference>
<accession>A0ABD3GL81</accession>
<protein>
    <recommendedName>
        <fullName evidence="3">Reverse transcriptase domain-containing protein</fullName>
    </recommendedName>
</protein>
<organism evidence="1 2">
    <name type="scientific">Riccia sorocarpa</name>
    <dbReference type="NCBI Taxonomy" id="122646"/>
    <lineage>
        <taxon>Eukaryota</taxon>
        <taxon>Viridiplantae</taxon>
        <taxon>Streptophyta</taxon>
        <taxon>Embryophyta</taxon>
        <taxon>Marchantiophyta</taxon>
        <taxon>Marchantiopsida</taxon>
        <taxon>Marchantiidae</taxon>
        <taxon>Marchantiales</taxon>
        <taxon>Ricciaceae</taxon>
        <taxon>Riccia</taxon>
    </lineage>
</organism>
<proteinExistence type="predicted"/>
<dbReference type="EMBL" id="JBJQOH010000007">
    <property type="protein sequence ID" value="KAL3679953.1"/>
    <property type="molecule type" value="Genomic_DNA"/>
</dbReference>
<sequence length="139" mass="15605">MRTPAQAGFRRNHSTLDHALTLRILMEESKRTRKPFFIALIDFSKAFDMVPLGFLGAQLLALEVPHDIIKSIATLYQQVWAMTSDSNDVALVAPSDEQLQAHMVNLTRFCNLSGMSVNLVKTKWMVDGKTADCKFDFTG</sequence>
<comment type="caution">
    <text evidence="1">The sequence shown here is derived from an EMBL/GenBank/DDBJ whole genome shotgun (WGS) entry which is preliminary data.</text>
</comment>
<evidence type="ECO:0000313" key="2">
    <source>
        <dbReference type="Proteomes" id="UP001633002"/>
    </source>
</evidence>